<dbReference type="SUPFAM" id="SSF48452">
    <property type="entry name" value="TPR-like"/>
    <property type="match status" value="2"/>
</dbReference>
<dbReference type="PANTHER" id="PTHR44943">
    <property type="entry name" value="CELLULOSE SYNTHASE OPERON PROTEIN C"/>
    <property type="match status" value="1"/>
</dbReference>
<evidence type="ECO:0000313" key="5">
    <source>
        <dbReference type="Proteomes" id="UP000054921"/>
    </source>
</evidence>
<dbReference type="PATRIC" id="fig|28084.5.peg.1402"/>
<dbReference type="InterPro" id="IPR011990">
    <property type="entry name" value="TPR-like_helical_dom_sf"/>
</dbReference>
<protein>
    <submittedName>
        <fullName evidence="4">Tetratricopeptide repeat protein</fullName>
    </submittedName>
</protein>
<evidence type="ECO:0000256" key="1">
    <source>
        <dbReference type="ARBA" id="ARBA00022737"/>
    </source>
</evidence>
<dbReference type="EMBL" id="LNXW01000013">
    <property type="protein sequence ID" value="KTC79266.1"/>
    <property type="molecule type" value="Genomic_DNA"/>
</dbReference>
<name>A0A0W0S7G3_9GAMM</name>
<keyword evidence="1" id="KW-0677">Repeat</keyword>
<accession>A0A0W0S7G3</accession>
<dbReference type="InterPro" id="IPR051685">
    <property type="entry name" value="Ycf3/AcsC/BcsC/TPR_MFPF"/>
</dbReference>
<dbReference type="AlphaFoldDB" id="A0A0W0S7G3"/>
<evidence type="ECO:0000313" key="4">
    <source>
        <dbReference type="EMBL" id="KTC79266.1"/>
    </source>
</evidence>
<feature type="repeat" description="TPR" evidence="3">
    <location>
        <begin position="221"/>
        <end position="254"/>
    </location>
</feature>
<keyword evidence="2 3" id="KW-0802">TPR repeat</keyword>
<dbReference type="Proteomes" id="UP000054921">
    <property type="component" value="Unassembled WGS sequence"/>
</dbReference>
<reference evidence="4 5" key="1">
    <citation type="submission" date="2015-11" db="EMBL/GenBank/DDBJ databases">
        <title>Genomic analysis of 38 Legionella species identifies large and diverse effector repertoires.</title>
        <authorList>
            <person name="Burstein D."/>
            <person name="Amaro F."/>
            <person name="Zusman T."/>
            <person name="Lifshitz Z."/>
            <person name="Cohen O."/>
            <person name="Gilbert J.A."/>
            <person name="Pupko T."/>
            <person name="Shuman H.A."/>
            <person name="Segal G."/>
        </authorList>
    </citation>
    <scope>NUCLEOTIDE SEQUENCE [LARGE SCALE GENOMIC DNA]</scope>
    <source>
        <strain evidence="4 5">ORW</strain>
    </source>
</reference>
<sequence>MFDSFHLQGVEAFKRGEYIQAKKLFLQEINLNHESPETYFLLGKSCFLSDEKNEAISYLNRFFELTIKIKNRGNWSDAFDLLGQCYAANNQNEVAITYYFAAIENDFNCVSARHNLGLSYMKLAQDYLKSNLQNCFILLRDAQIALISVLELCSDNPKFLHTAASWHELYIHLLNQSSVGKYTQEEISVHFMCAIHYYREALAHCPKEDCALQKVITENLTECYVQFGHHLYQSKEYVKAQELYSLTLELDQSHIPALNQAGMCSFKQEMYTEARKKFAMILEQTSDRKVQTNAWLNMACCYRLEKNWEKAEQSLLKARTLAQDNLEIDEEVEKLKQAKSQALLVVNTSTIFSIKQDNNPSLAFPNTGSFHLN</sequence>
<dbReference type="OrthoDB" id="5632311at2"/>
<proteinExistence type="predicted"/>
<dbReference type="SMART" id="SM00028">
    <property type="entry name" value="TPR"/>
    <property type="match status" value="6"/>
</dbReference>
<comment type="caution">
    <text evidence="4">The sequence shown here is derived from an EMBL/GenBank/DDBJ whole genome shotgun (WGS) entry which is preliminary data.</text>
</comment>
<dbReference type="InterPro" id="IPR019734">
    <property type="entry name" value="TPR_rpt"/>
</dbReference>
<dbReference type="RefSeq" id="WP_058387600.1">
    <property type="nucleotide sequence ID" value="NZ_LNXW01000013.1"/>
</dbReference>
<dbReference type="Gene3D" id="1.25.40.10">
    <property type="entry name" value="Tetratricopeptide repeat domain"/>
    <property type="match status" value="4"/>
</dbReference>
<evidence type="ECO:0000256" key="3">
    <source>
        <dbReference type="PROSITE-ProRule" id="PRU00339"/>
    </source>
</evidence>
<organism evidence="4 5">
    <name type="scientific">Legionella cherrii</name>
    <dbReference type="NCBI Taxonomy" id="28084"/>
    <lineage>
        <taxon>Bacteria</taxon>
        <taxon>Pseudomonadati</taxon>
        <taxon>Pseudomonadota</taxon>
        <taxon>Gammaproteobacteria</taxon>
        <taxon>Legionellales</taxon>
        <taxon>Legionellaceae</taxon>
        <taxon>Legionella</taxon>
    </lineage>
</organism>
<dbReference type="PROSITE" id="PS50005">
    <property type="entry name" value="TPR"/>
    <property type="match status" value="1"/>
</dbReference>
<evidence type="ECO:0000256" key="2">
    <source>
        <dbReference type="ARBA" id="ARBA00022803"/>
    </source>
</evidence>
<dbReference type="STRING" id="28084.Lche_1286"/>
<gene>
    <name evidence="4" type="ORF">Lche_1286</name>
</gene>
<dbReference type="PANTHER" id="PTHR44943:SF8">
    <property type="entry name" value="TPR REPEAT-CONTAINING PROTEIN MJ0263"/>
    <property type="match status" value="1"/>
</dbReference>